<dbReference type="STRING" id="1249627.D779_3245"/>
<gene>
    <name evidence="1" type="ORF">D779_3245</name>
</gene>
<keyword evidence="2" id="KW-1185">Reference proteome</keyword>
<dbReference type="Proteomes" id="UP000019460">
    <property type="component" value="Unassembled WGS sequence"/>
</dbReference>
<dbReference type="EMBL" id="AONC01000055">
    <property type="protein sequence ID" value="EXJ13882.1"/>
    <property type="molecule type" value="Genomic_DNA"/>
</dbReference>
<evidence type="ECO:0000313" key="2">
    <source>
        <dbReference type="Proteomes" id="UP000019460"/>
    </source>
</evidence>
<dbReference type="OrthoDB" id="9803913at2"/>
<dbReference type="eggNOG" id="ENOG5033E5I">
    <property type="taxonomic scope" value="Bacteria"/>
</dbReference>
<reference evidence="1 2" key="1">
    <citation type="submission" date="2012-11" db="EMBL/GenBank/DDBJ databases">
        <title>Genome assembly of Thiorhodococcus sp. AK35.</title>
        <authorList>
            <person name="Nupur N."/>
            <person name="Khatri I."/>
            <person name="Subramanian S."/>
            <person name="Pinnaka A."/>
        </authorList>
    </citation>
    <scope>NUCLEOTIDE SEQUENCE [LARGE SCALE GENOMIC DNA]</scope>
    <source>
        <strain evidence="1 2">AK35</strain>
    </source>
</reference>
<dbReference type="InterPro" id="IPR011856">
    <property type="entry name" value="tRNA_endonuc-like_dom_sf"/>
</dbReference>
<dbReference type="RefSeq" id="WP_052348212.1">
    <property type="nucleotide sequence ID" value="NZ_AONC01000055.1"/>
</dbReference>
<evidence type="ECO:0000313" key="1">
    <source>
        <dbReference type="EMBL" id="EXJ13882.1"/>
    </source>
</evidence>
<accession>W9VCX2</accession>
<dbReference type="AlphaFoldDB" id="W9VCX2"/>
<dbReference type="GO" id="GO:0003676">
    <property type="term" value="F:nucleic acid binding"/>
    <property type="evidence" value="ECO:0007669"/>
    <property type="project" value="InterPro"/>
</dbReference>
<protein>
    <recommendedName>
        <fullName evidence="3">VRR-NUC domain-containing protein</fullName>
    </recommendedName>
</protein>
<dbReference type="Gene3D" id="3.40.1350.10">
    <property type="match status" value="1"/>
</dbReference>
<sequence>MSRAFRLTPVEPLEHDIQGAILRYLAVDRRVAWAKRFNTGAQVIEGQDRQGRRKRRFIRYAFPGCADVLGQLASGHFLAIECKRHGEKPTPEQAAFLEDVSRAGGLAIVGRSIEDVKHGLDAFFGESAPNVQAVRETAISPPLRYPCEVR</sequence>
<comment type="caution">
    <text evidence="1">The sequence shown here is derived from an EMBL/GenBank/DDBJ whole genome shotgun (WGS) entry which is preliminary data.</text>
</comment>
<evidence type="ECO:0008006" key="3">
    <source>
        <dbReference type="Google" id="ProtNLM"/>
    </source>
</evidence>
<name>W9VCX2_9GAMM</name>
<organism evidence="1 2">
    <name type="scientific">Imhoffiella purpurea</name>
    <dbReference type="NCBI Taxonomy" id="1249627"/>
    <lineage>
        <taxon>Bacteria</taxon>
        <taxon>Pseudomonadati</taxon>
        <taxon>Pseudomonadota</taxon>
        <taxon>Gammaproteobacteria</taxon>
        <taxon>Chromatiales</taxon>
        <taxon>Chromatiaceae</taxon>
        <taxon>Imhoffiella</taxon>
    </lineage>
</organism>
<proteinExistence type="predicted"/>